<sequence>MCNPTSGQLVFQYFQKGFFTNQNKDGTYNLTVKVSPEGAGTAGDNAKLKAGATKTLWEKPNEGYYFTGWTTNPKDVKIDSKNTLTMPAANVTATANFSNSVGFVNLTVKSSPEGAGTVTGGGNKRLIDGKAIFSGITETPNKNAPEESHWQFDHWGVTQGDNVAPDSKSNITIIKDTTLVAYFKLINDSQPVNVGGDENSTLTINSTVAAAWHNADDLTISDAGAAIAKEGQLVTFDVKTASNDFRYTERLNDLYFGHSYPPDKYFDYNSGFQGNLEHVSRQYHSYSTKHHYYWWWTADYWGHIYREPVKWYSAFQLNFTFPDELTNPPVGDLNPALQKNLNTNLNPDGTMLWYIQSNPFIVLNNSVEYDNAFNTNYEHENHAYEQWKQNEEKIEFYVPLTTPITVEDDGTRIREPYKIKIQGVETNGKITATTYVNLDVKGNIYKGIYTTPVG</sequence>
<proteinExistence type="predicted"/>
<accession>A0A162KSL8</accession>
<evidence type="ECO:0000313" key="2">
    <source>
        <dbReference type="EMBL" id="OAA86352.1"/>
    </source>
</evidence>
<evidence type="ECO:0000313" key="3">
    <source>
        <dbReference type="EMBL" id="OBR95081.1"/>
    </source>
</evidence>
<reference evidence="3 5" key="2">
    <citation type="journal article" date="2016" name="Front. Microbiol.">
        <title>Industrial Acetogenic Biocatalysts: A Comparative Metabolic and Genomic Analysis.</title>
        <authorList>
            <person name="Bengelsdorf F."/>
            <person name="Poehlein A."/>
            <person name="Sonja S."/>
            <person name="Erz C."/>
            <person name="Hummel T."/>
            <person name="Hoffmeister S."/>
            <person name="Daniel R."/>
            <person name="Durre P."/>
        </authorList>
    </citation>
    <scope>NUCLEOTIDE SEQUENCE [LARGE SCALE GENOMIC DNA]</scope>
    <source>
        <strain evidence="3 5">PTA-10522</strain>
    </source>
</reference>
<gene>
    <name evidence="3" type="ORF">CLCOS_17860</name>
    <name evidence="2" type="ORF">WX73_02846</name>
</gene>
<organism evidence="2 4">
    <name type="scientific">Clostridium coskatii</name>
    <dbReference type="NCBI Taxonomy" id="1705578"/>
    <lineage>
        <taxon>Bacteria</taxon>
        <taxon>Bacillati</taxon>
        <taxon>Bacillota</taxon>
        <taxon>Clostridia</taxon>
        <taxon>Eubacteriales</taxon>
        <taxon>Clostridiaceae</taxon>
        <taxon>Clostridium</taxon>
    </lineage>
</organism>
<comment type="caution">
    <text evidence="2">The sequence shown here is derived from an EMBL/GenBank/DDBJ whole genome shotgun (WGS) entry which is preliminary data.</text>
</comment>
<dbReference type="Proteomes" id="UP000077384">
    <property type="component" value="Unassembled WGS sequence"/>
</dbReference>
<evidence type="ECO:0000313" key="4">
    <source>
        <dbReference type="Proteomes" id="UP000077384"/>
    </source>
</evidence>
<dbReference type="Pfam" id="PF18998">
    <property type="entry name" value="Flg_new_2"/>
    <property type="match status" value="1"/>
</dbReference>
<evidence type="ECO:0000259" key="1">
    <source>
        <dbReference type="Pfam" id="PF18998"/>
    </source>
</evidence>
<evidence type="ECO:0000313" key="5">
    <source>
        <dbReference type="Proteomes" id="UP000093694"/>
    </source>
</evidence>
<dbReference type="EMBL" id="LITQ01000044">
    <property type="protein sequence ID" value="OAA86352.1"/>
    <property type="molecule type" value="Genomic_DNA"/>
</dbReference>
<reference evidence="2 4" key="1">
    <citation type="journal article" date="2015" name="Biotechnol. Bioeng.">
        <title>Genome sequence and phenotypic characterization of Caulobacter segnis.</title>
        <authorList>
            <person name="Patel S."/>
            <person name="Fletcher B."/>
            <person name="Scott D.C."/>
            <person name="Ely B."/>
        </authorList>
    </citation>
    <scope>NUCLEOTIDE SEQUENCE [LARGE SCALE GENOMIC DNA]</scope>
    <source>
        <strain evidence="2 4">PS02</strain>
    </source>
</reference>
<feature type="domain" description="Bacterial repeat" evidence="1">
    <location>
        <begin position="31"/>
        <end position="99"/>
    </location>
</feature>
<dbReference type="EMBL" id="LROR01000039">
    <property type="protein sequence ID" value="OBR95081.1"/>
    <property type="molecule type" value="Genomic_DNA"/>
</dbReference>
<dbReference type="PATRIC" id="fig|1705578.3.peg.3130"/>
<dbReference type="Proteomes" id="UP000093694">
    <property type="component" value="Unassembled WGS sequence"/>
</dbReference>
<keyword evidence="5" id="KW-1185">Reference proteome</keyword>
<dbReference type="RefSeq" id="WP_063602458.1">
    <property type="nucleotide sequence ID" value="NZ_LITQ01000044.1"/>
</dbReference>
<protein>
    <recommendedName>
        <fullName evidence="1">Bacterial repeat domain-containing protein</fullName>
    </recommendedName>
</protein>
<dbReference type="AlphaFoldDB" id="A0A162KSL8"/>
<dbReference type="InterPro" id="IPR044060">
    <property type="entry name" value="Bacterial_rp_domain"/>
</dbReference>
<name>A0A162KSL8_9CLOT</name>